<keyword evidence="4" id="KW-1185">Reference proteome</keyword>
<dbReference type="PANTHER" id="PTHR31373">
    <property type="entry name" value="OS06G0652100 PROTEIN"/>
    <property type="match status" value="1"/>
</dbReference>
<dbReference type="Pfam" id="PF11443">
    <property type="entry name" value="DUF2828"/>
    <property type="match status" value="1"/>
</dbReference>
<proteinExistence type="predicted"/>
<gene>
    <name evidence="3" type="ORF">HYC85_019495</name>
</gene>
<evidence type="ECO:0000313" key="4">
    <source>
        <dbReference type="Proteomes" id="UP000593564"/>
    </source>
</evidence>
<feature type="coiled-coil region" evidence="1">
    <location>
        <begin position="161"/>
        <end position="188"/>
    </location>
</feature>
<comment type="caution">
    <text evidence="3">The sequence shown here is derived from an EMBL/GenBank/DDBJ whole genome shotgun (WGS) entry which is preliminary data.</text>
</comment>
<dbReference type="Proteomes" id="UP000593564">
    <property type="component" value="Unassembled WGS sequence"/>
</dbReference>
<dbReference type="PIRSF" id="PIRSF015417">
    <property type="entry name" value="T31B5_30_vWA"/>
    <property type="match status" value="1"/>
</dbReference>
<dbReference type="PANTHER" id="PTHR31373:SF27">
    <property type="entry name" value="TROVE DOMAIN-CONTAINING PROTEIN"/>
    <property type="match status" value="1"/>
</dbReference>
<evidence type="ECO:0000259" key="2">
    <source>
        <dbReference type="Pfam" id="PF11443"/>
    </source>
</evidence>
<reference evidence="4" key="1">
    <citation type="journal article" date="2020" name="Nat. Commun.">
        <title>Genome assembly of wild tea tree DASZ reveals pedigree and selection history of tea varieties.</title>
        <authorList>
            <person name="Zhang W."/>
            <person name="Zhang Y."/>
            <person name="Qiu H."/>
            <person name="Guo Y."/>
            <person name="Wan H."/>
            <person name="Zhang X."/>
            <person name="Scossa F."/>
            <person name="Alseekh S."/>
            <person name="Zhang Q."/>
            <person name="Wang P."/>
            <person name="Xu L."/>
            <person name="Schmidt M.H."/>
            <person name="Jia X."/>
            <person name="Li D."/>
            <person name="Zhu A."/>
            <person name="Guo F."/>
            <person name="Chen W."/>
            <person name="Ni D."/>
            <person name="Usadel B."/>
            <person name="Fernie A.R."/>
            <person name="Wen W."/>
        </authorList>
    </citation>
    <scope>NUCLEOTIDE SEQUENCE [LARGE SCALE GENOMIC DNA]</scope>
    <source>
        <strain evidence="4">cv. G240</strain>
    </source>
</reference>
<organism evidence="3 4">
    <name type="scientific">Camellia sinensis</name>
    <name type="common">Tea plant</name>
    <name type="synonym">Thea sinensis</name>
    <dbReference type="NCBI Taxonomy" id="4442"/>
    <lineage>
        <taxon>Eukaryota</taxon>
        <taxon>Viridiplantae</taxon>
        <taxon>Streptophyta</taxon>
        <taxon>Embryophyta</taxon>
        <taxon>Tracheophyta</taxon>
        <taxon>Spermatophyta</taxon>
        <taxon>Magnoliopsida</taxon>
        <taxon>eudicotyledons</taxon>
        <taxon>Gunneridae</taxon>
        <taxon>Pentapetalae</taxon>
        <taxon>asterids</taxon>
        <taxon>Ericales</taxon>
        <taxon>Theaceae</taxon>
        <taxon>Camellia</taxon>
    </lineage>
</organism>
<dbReference type="InterPro" id="IPR058580">
    <property type="entry name" value="DUF2828"/>
</dbReference>
<feature type="domain" description="DUF2828" evidence="2">
    <location>
        <begin position="14"/>
        <end position="181"/>
    </location>
</feature>
<name>A0A7J7GLZ5_CAMSI</name>
<dbReference type="InterPro" id="IPR011205">
    <property type="entry name" value="UCP015417_vWA"/>
</dbReference>
<dbReference type="EMBL" id="JACBKZ010000009">
    <property type="protein sequence ID" value="KAF5941853.1"/>
    <property type="molecule type" value="Genomic_DNA"/>
</dbReference>
<evidence type="ECO:0000313" key="3">
    <source>
        <dbReference type="EMBL" id="KAF5941853.1"/>
    </source>
</evidence>
<evidence type="ECO:0000256" key="1">
    <source>
        <dbReference type="SAM" id="Coils"/>
    </source>
</evidence>
<keyword evidence="1" id="KW-0175">Coiled coil</keyword>
<protein>
    <recommendedName>
        <fullName evidence="2">DUF2828 domain-containing protein</fullName>
    </recommendedName>
</protein>
<dbReference type="AlphaFoldDB" id="A0A7J7GLZ5"/>
<accession>A0A7J7GLZ5</accession>
<reference evidence="3 4" key="2">
    <citation type="submission" date="2020-07" db="EMBL/GenBank/DDBJ databases">
        <title>Genome assembly of wild tea tree DASZ reveals pedigree and selection history of tea varieties.</title>
        <authorList>
            <person name="Zhang W."/>
        </authorList>
    </citation>
    <scope>NUCLEOTIDE SEQUENCE [LARGE SCALE GENOMIC DNA]</scope>
    <source>
        <strain evidence="4">cv. G240</strain>
        <tissue evidence="3">Leaf</tissue>
    </source>
</reference>
<sequence>MDCVDDENPPMGLTENLSSTFLSTGNQCLDFFFHVVPDTLPKDLIGWLELAWAHYPLTTLKLIYNLRGVRGIGKSDEESFYTAAFWLHNHHPKTLACNVQAFADFGYFKDLLEILYRILGGPDVREIEKIERRRKANEKAYFPKKFRGKSRGKFRRNEEKNEEKKKVVMKAAEEVNEEREKARVLRNER</sequence>